<feature type="region of interest" description="Disordered" evidence="1">
    <location>
        <begin position="1"/>
        <end position="77"/>
    </location>
</feature>
<feature type="region of interest" description="Disordered" evidence="1">
    <location>
        <begin position="124"/>
        <end position="174"/>
    </location>
</feature>
<protein>
    <submittedName>
        <fullName evidence="2">Uncharacterized protein</fullName>
    </submittedName>
</protein>
<feature type="compositionally biased region" description="Basic residues" evidence="1">
    <location>
        <begin position="137"/>
        <end position="151"/>
    </location>
</feature>
<gene>
    <name evidence="2" type="ORF">PCOR1329_LOCUS77176</name>
</gene>
<feature type="compositionally biased region" description="Low complexity" evidence="1">
    <location>
        <begin position="1"/>
        <end position="24"/>
    </location>
</feature>
<dbReference type="Proteomes" id="UP001189429">
    <property type="component" value="Unassembled WGS sequence"/>
</dbReference>
<keyword evidence="3" id="KW-1185">Reference proteome</keyword>
<comment type="caution">
    <text evidence="2">The sequence shown here is derived from an EMBL/GenBank/DDBJ whole genome shotgun (WGS) entry which is preliminary data.</text>
</comment>
<evidence type="ECO:0000313" key="3">
    <source>
        <dbReference type="Proteomes" id="UP001189429"/>
    </source>
</evidence>
<accession>A0ABN9XIZ0</accession>
<reference evidence="2" key="1">
    <citation type="submission" date="2023-10" db="EMBL/GenBank/DDBJ databases">
        <authorList>
            <person name="Chen Y."/>
            <person name="Shah S."/>
            <person name="Dougan E. K."/>
            <person name="Thang M."/>
            <person name="Chan C."/>
        </authorList>
    </citation>
    <scope>NUCLEOTIDE SEQUENCE [LARGE SCALE GENOMIC DNA]</scope>
</reference>
<dbReference type="EMBL" id="CAUYUJ010020656">
    <property type="protein sequence ID" value="CAK0899733.1"/>
    <property type="molecule type" value="Genomic_DNA"/>
</dbReference>
<sequence>SPCRLGPAAAPARGAPRRLGALRRGAGGRPPPGPAGGGGEGGAAEWDGSSGEPRERPWRCRWAPSSAPHSASRGRTMVLPRRHRVQVLVVPAVPRVRRSITDALGLAPRTRCWARWTTWCCGRGARSRASRPPPRPRTTRPRPSGRRRRPMRPPAGSSRWPRAAAPCASPRTAR</sequence>
<proteinExistence type="predicted"/>
<evidence type="ECO:0000313" key="2">
    <source>
        <dbReference type="EMBL" id="CAK0899733.1"/>
    </source>
</evidence>
<evidence type="ECO:0000256" key="1">
    <source>
        <dbReference type="SAM" id="MobiDB-lite"/>
    </source>
</evidence>
<feature type="non-terminal residue" evidence="2">
    <location>
        <position position="174"/>
    </location>
</feature>
<name>A0ABN9XIZ0_9DINO</name>
<organism evidence="2 3">
    <name type="scientific">Prorocentrum cordatum</name>
    <dbReference type="NCBI Taxonomy" id="2364126"/>
    <lineage>
        <taxon>Eukaryota</taxon>
        <taxon>Sar</taxon>
        <taxon>Alveolata</taxon>
        <taxon>Dinophyceae</taxon>
        <taxon>Prorocentrales</taxon>
        <taxon>Prorocentraceae</taxon>
        <taxon>Prorocentrum</taxon>
    </lineage>
</organism>
<feature type="non-terminal residue" evidence="2">
    <location>
        <position position="1"/>
    </location>
</feature>